<feature type="region of interest" description="Disordered" evidence="1">
    <location>
        <begin position="13"/>
        <end position="54"/>
    </location>
</feature>
<sequence>MLQLSLNFHSRLLSDETGPSRGGGSSPSAVEFRGGLQQPEHNHSICNSPLQSCR</sequence>
<accession>A0A9D4FVD3</accession>
<reference evidence="2" key="1">
    <citation type="journal article" date="2019" name="bioRxiv">
        <title>The Genome of the Zebra Mussel, Dreissena polymorpha: A Resource for Invasive Species Research.</title>
        <authorList>
            <person name="McCartney M.A."/>
            <person name="Auch B."/>
            <person name="Kono T."/>
            <person name="Mallez S."/>
            <person name="Zhang Y."/>
            <person name="Obille A."/>
            <person name="Becker A."/>
            <person name="Abrahante J.E."/>
            <person name="Garbe J."/>
            <person name="Badalamenti J.P."/>
            <person name="Herman A."/>
            <person name="Mangelson H."/>
            <person name="Liachko I."/>
            <person name="Sullivan S."/>
            <person name="Sone E.D."/>
            <person name="Koren S."/>
            <person name="Silverstein K.A.T."/>
            <person name="Beckman K.B."/>
            <person name="Gohl D.M."/>
        </authorList>
    </citation>
    <scope>NUCLEOTIDE SEQUENCE</scope>
    <source>
        <strain evidence="2">Duluth1</strain>
        <tissue evidence="2">Whole animal</tissue>
    </source>
</reference>
<keyword evidence="3" id="KW-1185">Reference proteome</keyword>
<dbReference type="Proteomes" id="UP000828390">
    <property type="component" value="Unassembled WGS sequence"/>
</dbReference>
<reference evidence="2" key="2">
    <citation type="submission" date="2020-11" db="EMBL/GenBank/DDBJ databases">
        <authorList>
            <person name="McCartney M.A."/>
            <person name="Auch B."/>
            <person name="Kono T."/>
            <person name="Mallez S."/>
            <person name="Becker A."/>
            <person name="Gohl D.M."/>
            <person name="Silverstein K.A.T."/>
            <person name="Koren S."/>
            <person name="Bechman K.B."/>
            <person name="Herman A."/>
            <person name="Abrahante J.E."/>
            <person name="Garbe J."/>
        </authorList>
    </citation>
    <scope>NUCLEOTIDE SEQUENCE</scope>
    <source>
        <strain evidence="2">Duluth1</strain>
        <tissue evidence="2">Whole animal</tissue>
    </source>
</reference>
<name>A0A9D4FVD3_DREPO</name>
<dbReference type="EMBL" id="JAIWYP010000006">
    <property type="protein sequence ID" value="KAH3804284.1"/>
    <property type="molecule type" value="Genomic_DNA"/>
</dbReference>
<evidence type="ECO:0000313" key="3">
    <source>
        <dbReference type="Proteomes" id="UP000828390"/>
    </source>
</evidence>
<comment type="caution">
    <text evidence="2">The sequence shown here is derived from an EMBL/GenBank/DDBJ whole genome shotgun (WGS) entry which is preliminary data.</text>
</comment>
<protein>
    <submittedName>
        <fullName evidence="2">Uncharacterized protein</fullName>
    </submittedName>
</protein>
<evidence type="ECO:0000256" key="1">
    <source>
        <dbReference type="SAM" id="MobiDB-lite"/>
    </source>
</evidence>
<evidence type="ECO:0000313" key="2">
    <source>
        <dbReference type="EMBL" id="KAH3804284.1"/>
    </source>
</evidence>
<proteinExistence type="predicted"/>
<gene>
    <name evidence="2" type="ORF">DPMN_132568</name>
</gene>
<organism evidence="2 3">
    <name type="scientific">Dreissena polymorpha</name>
    <name type="common">Zebra mussel</name>
    <name type="synonym">Mytilus polymorpha</name>
    <dbReference type="NCBI Taxonomy" id="45954"/>
    <lineage>
        <taxon>Eukaryota</taxon>
        <taxon>Metazoa</taxon>
        <taxon>Spiralia</taxon>
        <taxon>Lophotrochozoa</taxon>
        <taxon>Mollusca</taxon>
        <taxon>Bivalvia</taxon>
        <taxon>Autobranchia</taxon>
        <taxon>Heteroconchia</taxon>
        <taxon>Euheterodonta</taxon>
        <taxon>Imparidentia</taxon>
        <taxon>Neoheterodontei</taxon>
        <taxon>Myida</taxon>
        <taxon>Dreissenoidea</taxon>
        <taxon>Dreissenidae</taxon>
        <taxon>Dreissena</taxon>
    </lineage>
</organism>
<feature type="compositionally biased region" description="Polar residues" evidence="1">
    <location>
        <begin position="44"/>
        <end position="54"/>
    </location>
</feature>
<dbReference type="AlphaFoldDB" id="A0A9D4FVD3"/>